<evidence type="ECO:0000313" key="2">
    <source>
        <dbReference type="EMBL" id="SER12211.1"/>
    </source>
</evidence>
<keyword evidence="1" id="KW-0472">Membrane</keyword>
<keyword evidence="3" id="KW-1185">Reference proteome</keyword>
<dbReference type="SMART" id="SM01251">
    <property type="entry name" value="KbaA"/>
    <property type="match status" value="1"/>
</dbReference>
<feature type="transmembrane region" description="Helical" evidence="1">
    <location>
        <begin position="80"/>
        <end position="102"/>
    </location>
</feature>
<keyword evidence="1" id="KW-1133">Transmembrane helix</keyword>
<name>A0A1H9LL54_9BACI</name>
<feature type="transmembrane region" description="Helical" evidence="1">
    <location>
        <begin position="170"/>
        <end position="187"/>
    </location>
</feature>
<feature type="transmembrane region" description="Helical" evidence="1">
    <location>
        <begin position="48"/>
        <end position="73"/>
    </location>
</feature>
<feature type="transmembrane region" description="Helical" evidence="1">
    <location>
        <begin position="144"/>
        <end position="164"/>
    </location>
</feature>
<evidence type="ECO:0000256" key="1">
    <source>
        <dbReference type="SAM" id="Phobius"/>
    </source>
</evidence>
<accession>A0A1H9LL54</accession>
<dbReference type="STRING" id="571933.SAMN05216362_1494"/>
<feature type="transmembrane region" description="Helical" evidence="1">
    <location>
        <begin position="114"/>
        <end position="132"/>
    </location>
</feature>
<organism evidence="2 3">
    <name type="scientific">Piscibacillus halophilus</name>
    <dbReference type="NCBI Taxonomy" id="571933"/>
    <lineage>
        <taxon>Bacteria</taxon>
        <taxon>Bacillati</taxon>
        <taxon>Bacillota</taxon>
        <taxon>Bacilli</taxon>
        <taxon>Bacillales</taxon>
        <taxon>Bacillaceae</taxon>
        <taxon>Piscibacillus</taxon>
    </lineage>
</organism>
<proteinExistence type="predicted"/>
<gene>
    <name evidence="2" type="ORF">SAMN05216362_1494</name>
</gene>
<dbReference type="Proteomes" id="UP000199427">
    <property type="component" value="Unassembled WGS sequence"/>
</dbReference>
<dbReference type="InterPro" id="IPR024164">
    <property type="entry name" value="KinB-signalling_activ"/>
</dbReference>
<keyword evidence="1" id="KW-0812">Transmembrane</keyword>
<reference evidence="2 3" key="1">
    <citation type="submission" date="2016-10" db="EMBL/GenBank/DDBJ databases">
        <authorList>
            <person name="de Groot N.N."/>
        </authorList>
    </citation>
    <scope>NUCLEOTIDE SEQUENCE [LARGE SCALE GENOMIC DNA]</scope>
    <source>
        <strain evidence="2 3">DSM 21633</strain>
    </source>
</reference>
<evidence type="ECO:0000313" key="3">
    <source>
        <dbReference type="Proteomes" id="UP000199427"/>
    </source>
</evidence>
<dbReference type="Pfam" id="PF14089">
    <property type="entry name" value="KbaA"/>
    <property type="match status" value="1"/>
</dbReference>
<dbReference type="GO" id="GO:0045881">
    <property type="term" value="P:positive regulation of sporulation resulting in formation of a cellular spore"/>
    <property type="evidence" value="ECO:0007669"/>
    <property type="project" value="InterPro"/>
</dbReference>
<dbReference type="RefSeq" id="WP_091775684.1">
    <property type="nucleotide sequence ID" value="NZ_FOES01000049.1"/>
</dbReference>
<dbReference type="AlphaFoldDB" id="A0A1H9LL54"/>
<dbReference type="PIRSF" id="PIRSF029886">
    <property type="entry name" value="KBAA"/>
    <property type="match status" value="1"/>
</dbReference>
<protein>
    <submittedName>
        <fullName evidence="2">KinB signaling pathway activation protein</fullName>
    </submittedName>
</protein>
<feature type="transmembrane region" description="Helical" evidence="1">
    <location>
        <begin position="7"/>
        <end position="28"/>
    </location>
</feature>
<dbReference type="OrthoDB" id="2374256at2"/>
<sequence length="212" mass="24489">MTIRKWLRFFSMALLIGAVVTVITSFFVQADAYTPYLEPFDLWNLTGAVLWFIGWGLVYSVISQMGFFAYLTVHQFGRGFFGFFWTHVQIVLILIVLFDLVYLRYTRTDDPGSLFPYLIVPAMLLIYSYAVAKVKAKETHPRAFLPALFFMIVVTTVEWIPALRVDEREWVMLMIVPLLAVNTYQLLTLHKIVGFNEGPTESKDHKKKKGSK</sequence>
<dbReference type="EMBL" id="FOES01000049">
    <property type="protein sequence ID" value="SER12211.1"/>
    <property type="molecule type" value="Genomic_DNA"/>
</dbReference>